<dbReference type="SUPFAM" id="SSF52833">
    <property type="entry name" value="Thioredoxin-like"/>
    <property type="match status" value="1"/>
</dbReference>
<sequence length="81" mass="9047">MIEISVCIGSSCHIKGSYKVIKSLQELIARYSMDDQVDLKASFCLGHCADGVVIKVGDRYINSVNPQNVESFFRTFILESE</sequence>
<gene>
    <name evidence="1" type="ORF">LJD61_15085</name>
</gene>
<dbReference type="RefSeq" id="WP_255228382.1">
    <property type="nucleotide sequence ID" value="NZ_JAJEKE010000015.1"/>
</dbReference>
<organism evidence="1 2">
    <name type="scientific">Lutispora saccharofermentans</name>
    <dbReference type="NCBI Taxonomy" id="3024236"/>
    <lineage>
        <taxon>Bacteria</taxon>
        <taxon>Bacillati</taxon>
        <taxon>Bacillota</taxon>
        <taxon>Clostridia</taxon>
        <taxon>Lutisporales</taxon>
        <taxon>Lutisporaceae</taxon>
        <taxon>Lutispora</taxon>
    </lineage>
</organism>
<protein>
    <submittedName>
        <fullName evidence="1">(2Fe-2S) ferredoxin domain-containing protein</fullName>
    </submittedName>
</protein>
<dbReference type="InterPro" id="IPR036249">
    <property type="entry name" value="Thioredoxin-like_sf"/>
</dbReference>
<name>A0ABT1NHV9_9FIRM</name>
<dbReference type="Gene3D" id="3.40.30.10">
    <property type="entry name" value="Glutaredoxin"/>
    <property type="match status" value="1"/>
</dbReference>
<evidence type="ECO:0000313" key="1">
    <source>
        <dbReference type="EMBL" id="MCQ1530862.1"/>
    </source>
</evidence>
<dbReference type="CDD" id="cd02980">
    <property type="entry name" value="TRX_Fd_family"/>
    <property type="match status" value="1"/>
</dbReference>
<reference evidence="1 2" key="1">
    <citation type="submission" date="2021-10" db="EMBL/GenBank/DDBJ databases">
        <title>Lutispora strain m25 sp. nov., a thermophilic, non-spore-forming bacterium isolated from a lab-scale methanogenic bioreactor digesting anaerobic sludge.</title>
        <authorList>
            <person name="El Houari A."/>
            <person name="Mcdonald J."/>
        </authorList>
    </citation>
    <scope>NUCLEOTIDE SEQUENCE [LARGE SCALE GENOMIC DNA]</scope>
    <source>
        <strain evidence="2">m25</strain>
    </source>
</reference>
<keyword evidence="2" id="KW-1185">Reference proteome</keyword>
<proteinExistence type="predicted"/>
<accession>A0ABT1NHV9</accession>
<evidence type="ECO:0000313" key="2">
    <source>
        <dbReference type="Proteomes" id="UP001651880"/>
    </source>
</evidence>
<dbReference type="EMBL" id="JAJEKE010000015">
    <property type="protein sequence ID" value="MCQ1530862.1"/>
    <property type="molecule type" value="Genomic_DNA"/>
</dbReference>
<dbReference type="Pfam" id="PF01257">
    <property type="entry name" value="2Fe-2S_thioredx"/>
    <property type="match status" value="1"/>
</dbReference>
<comment type="caution">
    <text evidence="1">The sequence shown here is derived from an EMBL/GenBank/DDBJ whole genome shotgun (WGS) entry which is preliminary data.</text>
</comment>
<dbReference type="Proteomes" id="UP001651880">
    <property type="component" value="Unassembled WGS sequence"/>
</dbReference>